<dbReference type="AlphaFoldDB" id="A0A1B7W262"/>
<dbReference type="SUPFAM" id="SSF55874">
    <property type="entry name" value="ATPase domain of HSP90 chaperone/DNA topoisomerase II/histidine kinase"/>
    <property type="match status" value="1"/>
</dbReference>
<dbReference type="Gene3D" id="3.30.565.10">
    <property type="entry name" value="Histidine kinase-like ATPase, C-terminal domain"/>
    <property type="match status" value="1"/>
</dbReference>
<name>A0A1B7W262_APHFL</name>
<dbReference type="Pfam" id="PF13581">
    <property type="entry name" value="HATPase_c_2"/>
    <property type="match status" value="1"/>
</dbReference>
<dbReference type="PATRIC" id="fig|1710894.3.peg.2203"/>
<evidence type="ECO:0000313" key="2">
    <source>
        <dbReference type="EMBL" id="OBQ27380.1"/>
    </source>
</evidence>
<proteinExistence type="predicted"/>
<feature type="domain" description="Histidine kinase/HSP90-like ATPase" evidence="1">
    <location>
        <begin position="13"/>
        <end position="129"/>
    </location>
</feature>
<accession>A0A1B7W262</accession>
<protein>
    <submittedName>
        <fullName evidence="2">ATPase</fullName>
    </submittedName>
</protein>
<comment type="caution">
    <text evidence="2">The sequence shown here is derived from an EMBL/GenBank/DDBJ whole genome shotgun (WGS) entry which is preliminary data.</text>
</comment>
<dbReference type="InterPro" id="IPR036890">
    <property type="entry name" value="HATPase_C_sf"/>
</dbReference>
<dbReference type="InterPro" id="IPR003594">
    <property type="entry name" value="HATPase_dom"/>
</dbReference>
<sequence>MNHKIYLKTNTDINATSEVLSWLEQINQPPFHNQKIWWELQTLLVEGFINIVEHAHKKLPRETPIELEVIRLEEDIEIRIWSLGEPFELEKQLEITSVLEDNDQERGRGLQIMSSIADKLSYKLTDDNRYCLFISKHYC</sequence>
<reference evidence="2 3" key="1">
    <citation type="submission" date="2015-09" db="EMBL/GenBank/DDBJ databases">
        <title>Whole genome shotgun sequence assembly of Aphanizomenon flos-aquae UKL13.</title>
        <authorList>
            <person name="Driscoll C."/>
        </authorList>
    </citation>
    <scope>NUCLEOTIDE SEQUENCE [LARGE SCALE GENOMIC DNA]</scope>
    <source>
        <strain evidence="2">MDT13</strain>
    </source>
</reference>
<organism evidence="2 3">
    <name type="scientific">Aphanizomenon flos-aquae LD13</name>
    <dbReference type="NCBI Taxonomy" id="1710894"/>
    <lineage>
        <taxon>Bacteria</taxon>
        <taxon>Bacillati</taxon>
        <taxon>Cyanobacteriota</taxon>
        <taxon>Cyanophyceae</taxon>
        <taxon>Nostocales</taxon>
        <taxon>Aphanizomenonaceae</taxon>
        <taxon>Aphanizomenon</taxon>
    </lineage>
</organism>
<gene>
    <name evidence="2" type="ORF">AN481_00175</name>
</gene>
<evidence type="ECO:0000313" key="3">
    <source>
        <dbReference type="Proteomes" id="UP000092382"/>
    </source>
</evidence>
<dbReference type="Proteomes" id="UP000092382">
    <property type="component" value="Unassembled WGS sequence"/>
</dbReference>
<dbReference type="CDD" id="cd16936">
    <property type="entry name" value="HATPase_RsbW-like"/>
    <property type="match status" value="1"/>
</dbReference>
<dbReference type="EMBL" id="LJOY01000001">
    <property type="protein sequence ID" value="OBQ27380.1"/>
    <property type="molecule type" value="Genomic_DNA"/>
</dbReference>
<evidence type="ECO:0000259" key="1">
    <source>
        <dbReference type="Pfam" id="PF13581"/>
    </source>
</evidence>